<keyword evidence="3" id="KW-1185">Reference proteome</keyword>
<accession>A0A4Z2HZ47</accession>
<comment type="caution">
    <text evidence="2">The sequence shown here is derived from an EMBL/GenBank/DDBJ whole genome shotgun (WGS) entry which is preliminary data.</text>
</comment>
<feature type="compositionally biased region" description="Basic and acidic residues" evidence="1">
    <location>
        <begin position="33"/>
        <end position="45"/>
    </location>
</feature>
<reference evidence="2 3" key="1">
    <citation type="submission" date="2019-03" db="EMBL/GenBank/DDBJ databases">
        <title>First draft genome of Liparis tanakae, snailfish: a comprehensive survey of snailfish specific genes.</title>
        <authorList>
            <person name="Kim W."/>
            <person name="Song I."/>
            <person name="Jeong J.-H."/>
            <person name="Kim D."/>
            <person name="Kim S."/>
            <person name="Ryu S."/>
            <person name="Song J.Y."/>
            <person name="Lee S.K."/>
        </authorList>
    </citation>
    <scope>NUCLEOTIDE SEQUENCE [LARGE SCALE GENOMIC DNA]</scope>
    <source>
        <tissue evidence="2">Muscle</tissue>
    </source>
</reference>
<protein>
    <submittedName>
        <fullName evidence="2">Uncharacterized protein</fullName>
    </submittedName>
</protein>
<dbReference type="OrthoDB" id="10070315at2759"/>
<dbReference type="Proteomes" id="UP000314294">
    <property type="component" value="Unassembled WGS sequence"/>
</dbReference>
<feature type="compositionally biased region" description="Basic and acidic residues" evidence="1">
    <location>
        <begin position="168"/>
        <end position="179"/>
    </location>
</feature>
<name>A0A4Z2HZ47_9TELE</name>
<evidence type="ECO:0000313" key="3">
    <source>
        <dbReference type="Proteomes" id="UP000314294"/>
    </source>
</evidence>
<feature type="compositionally biased region" description="Polar residues" evidence="1">
    <location>
        <begin position="1"/>
        <end position="11"/>
    </location>
</feature>
<dbReference type="AlphaFoldDB" id="A0A4Z2HZ47"/>
<evidence type="ECO:0000313" key="2">
    <source>
        <dbReference type="EMBL" id="TNN70253.1"/>
    </source>
</evidence>
<gene>
    <name evidence="2" type="ORF">EYF80_019467</name>
</gene>
<dbReference type="EMBL" id="SRLO01000165">
    <property type="protein sequence ID" value="TNN70253.1"/>
    <property type="molecule type" value="Genomic_DNA"/>
</dbReference>
<evidence type="ECO:0000256" key="1">
    <source>
        <dbReference type="SAM" id="MobiDB-lite"/>
    </source>
</evidence>
<proteinExistence type="predicted"/>
<feature type="region of interest" description="Disordered" evidence="1">
    <location>
        <begin position="1"/>
        <end position="53"/>
    </location>
</feature>
<sequence>MRPTQHETQQVRGRVTHRRPDGFVVTAAALPERQQRREAARESPPHENSPSVTTGMLVIPVFGGLCMVRVRRRVRLNKQFERSIAPDEIKGLEITLMYSRVPSKRVAMVSRKVFCGAFNPLITGIRERVEPRLSRRSEPWLSAAGVTKPGRNLDEVPGAPPNPWRRAPSRDARDSTVRH</sequence>
<feature type="region of interest" description="Disordered" evidence="1">
    <location>
        <begin position="140"/>
        <end position="179"/>
    </location>
</feature>
<organism evidence="2 3">
    <name type="scientific">Liparis tanakae</name>
    <name type="common">Tanaka's snailfish</name>
    <dbReference type="NCBI Taxonomy" id="230148"/>
    <lineage>
        <taxon>Eukaryota</taxon>
        <taxon>Metazoa</taxon>
        <taxon>Chordata</taxon>
        <taxon>Craniata</taxon>
        <taxon>Vertebrata</taxon>
        <taxon>Euteleostomi</taxon>
        <taxon>Actinopterygii</taxon>
        <taxon>Neopterygii</taxon>
        <taxon>Teleostei</taxon>
        <taxon>Neoteleostei</taxon>
        <taxon>Acanthomorphata</taxon>
        <taxon>Eupercaria</taxon>
        <taxon>Perciformes</taxon>
        <taxon>Cottioidei</taxon>
        <taxon>Cottales</taxon>
        <taxon>Liparidae</taxon>
        <taxon>Liparis</taxon>
    </lineage>
</organism>